<dbReference type="InParanoid" id="A0A3N4LPW1"/>
<gene>
    <name evidence="1" type="ORF">L211DRAFT_852721</name>
</gene>
<protein>
    <submittedName>
        <fullName evidence="1">Uncharacterized protein</fullName>
    </submittedName>
</protein>
<dbReference type="AlphaFoldDB" id="A0A3N4LPW1"/>
<name>A0A3N4LPW1_9PEZI</name>
<evidence type="ECO:0000313" key="1">
    <source>
        <dbReference type="EMBL" id="RPB20015.1"/>
    </source>
</evidence>
<sequence>MPEIENEILECIRVMHPGLQLFPSVLQNQFIDPPNKTMEDPVIDIESGILAAYLPNEADEPDAEVSLALPSPVTPHEGLAYIEGLLHFSLQATPTANITELQDVLNCEKKRIETLEIQCRHPYVQRRITDFLGPLRTPSSSSS</sequence>
<accession>A0A3N4LPW1</accession>
<dbReference type="EMBL" id="ML121579">
    <property type="protein sequence ID" value="RPB20015.1"/>
    <property type="molecule type" value="Genomic_DNA"/>
</dbReference>
<evidence type="ECO:0000313" key="2">
    <source>
        <dbReference type="Proteomes" id="UP000267821"/>
    </source>
</evidence>
<proteinExistence type="predicted"/>
<reference evidence="1 2" key="1">
    <citation type="journal article" date="2018" name="Nat. Ecol. Evol.">
        <title>Pezizomycetes genomes reveal the molecular basis of ectomycorrhizal truffle lifestyle.</title>
        <authorList>
            <person name="Murat C."/>
            <person name="Payen T."/>
            <person name="Noel B."/>
            <person name="Kuo A."/>
            <person name="Morin E."/>
            <person name="Chen J."/>
            <person name="Kohler A."/>
            <person name="Krizsan K."/>
            <person name="Balestrini R."/>
            <person name="Da Silva C."/>
            <person name="Montanini B."/>
            <person name="Hainaut M."/>
            <person name="Levati E."/>
            <person name="Barry K.W."/>
            <person name="Belfiori B."/>
            <person name="Cichocki N."/>
            <person name="Clum A."/>
            <person name="Dockter R.B."/>
            <person name="Fauchery L."/>
            <person name="Guy J."/>
            <person name="Iotti M."/>
            <person name="Le Tacon F."/>
            <person name="Lindquist E.A."/>
            <person name="Lipzen A."/>
            <person name="Malagnac F."/>
            <person name="Mello A."/>
            <person name="Molinier V."/>
            <person name="Miyauchi S."/>
            <person name="Poulain J."/>
            <person name="Riccioni C."/>
            <person name="Rubini A."/>
            <person name="Sitrit Y."/>
            <person name="Splivallo R."/>
            <person name="Traeger S."/>
            <person name="Wang M."/>
            <person name="Zifcakova L."/>
            <person name="Wipf D."/>
            <person name="Zambonelli A."/>
            <person name="Paolocci F."/>
            <person name="Nowrousian M."/>
            <person name="Ottonello S."/>
            <person name="Baldrian P."/>
            <person name="Spatafora J.W."/>
            <person name="Henrissat B."/>
            <person name="Nagy L.G."/>
            <person name="Aury J.M."/>
            <person name="Wincker P."/>
            <person name="Grigoriev I.V."/>
            <person name="Bonfante P."/>
            <person name="Martin F.M."/>
        </authorList>
    </citation>
    <scope>NUCLEOTIDE SEQUENCE [LARGE SCALE GENOMIC DNA]</scope>
    <source>
        <strain evidence="1 2">ATCC MYA-4762</strain>
    </source>
</reference>
<keyword evidence="2" id="KW-1185">Reference proteome</keyword>
<organism evidence="1 2">
    <name type="scientific">Terfezia boudieri ATCC MYA-4762</name>
    <dbReference type="NCBI Taxonomy" id="1051890"/>
    <lineage>
        <taxon>Eukaryota</taxon>
        <taxon>Fungi</taxon>
        <taxon>Dikarya</taxon>
        <taxon>Ascomycota</taxon>
        <taxon>Pezizomycotina</taxon>
        <taxon>Pezizomycetes</taxon>
        <taxon>Pezizales</taxon>
        <taxon>Pezizaceae</taxon>
        <taxon>Terfezia</taxon>
    </lineage>
</organism>
<dbReference type="Proteomes" id="UP000267821">
    <property type="component" value="Unassembled WGS sequence"/>
</dbReference>
<dbReference type="OrthoDB" id="5457566at2759"/>